<proteinExistence type="predicted"/>
<dbReference type="RefSeq" id="WP_168433102.1">
    <property type="nucleotide sequence ID" value="NZ_CAAHFH010000001.1"/>
</dbReference>
<name>A0A6C2UI19_9BACT</name>
<dbReference type="Proteomes" id="UP000346198">
    <property type="component" value="Unassembled WGS sequence"/>
</dbReference>
<keyword evidence="2" id="KW-1185">Reference proteome</keyword>
<evidence type="ECO:0000313" key="2">
    <source>
        <dbReference type="Proteomes" id="UP000346198"/>
    </source>
</evidence>
<gene>
    <name evidence="1" type="ORF">SCARR_01572</name>
</gene>
<accession>A0A6C2UI19</accession>
<dbReference type="EMBL" id="CAAHFH010000001">
    <property type="protein sequence ID" value="VGO19513.1"/>
    <property type="molecule type" value="Genomic_DNA"/>
</dbReference>
<dbReference type="AlphaFoldDB" id="A0A6C2UI19"/>
<evidence type="ECO:0000313" key="1">
    <source>
        <dbReference type="EMBL" id="VGO19513.1"/>
    </source>
</evidence>
<protein>
    <submittedName>
        <fullName evidence="1">Uncharacterized protein</fullName>
    </submittedName>
</protein>
<reference evidence="1 2" key="1">
    <citation type="submission" date="2019-04" db="EMBL/GenBank/DDBJ databases">
        <authorList>
            <person name="Van Vliet M D."/>
        </authorList>
    </citation>
    <scope>NUCLEOTIDE SEQUENCE [LARGE SCALE GENOMIC DNA]</scope>
    <source>
        <strain evidence="1 2">F21</strain>
    </source>
</reference>
<organism evidence="1 2">
    <name type="scientific">Pontiella sulfatireligans</name>
    <dbReference type="NCBI Taxonomy" id="2750658"/>
    <lineage>
        <taxon>Bacteria</taxon>
        <taxon>Pseudomonadati</taxon>
        <taxon>Kiritimatiellota</taxon>
        <taxon>Kiritimatiellia</taxon>
        <taxon>Kiritimatiellales</taxon>
        <taxon>Pontiellaceae</taxon>
        <taxon>Pontiella</taxon>
    </lineage>
</organism>
<sequence>MKNRRQYLKIGSVASVAMFNILPSRGLEDGSKGAAPMDKLNVACIGCGGKG</sequence>